<evidence type="ECO:0000256" key="3">
    <source>
        <dbReference type="ARBA" id="ARBA00022729"/>
    </source>
</evidence>
<evidence type="ECO:0000256" key="5">
    <source>
        <dbReference type="ARBA" id="ARBA00023237"/>
    </source>
</evidence>
<dbReference type="SUPFAM" id="SSF48452">
    <property type="entry name" value="TPR-like"/>
    <property type="match status" value="1"/>
</dbReference>
<dbReference type="PROSITE" id="PS51257">
    <property type="entry name" value="PROKAR_LIPOPROTEIN"/>
    <property type="match status" value="1"/>
</dbReference>
<evidence type="ECO:0000256" key="6">
    <source>
        <dbReference type="SAM" id="SignalP"/>
    </source>
</evidence>
<evidence type="ECO:0000313" key="9">
    <source>
        <dbReference type="EMBL" id="PQA56989.1"/>
    </source>
</evidence>
<evidence type="ECO:0000256" key="2">
    <source>
        <dbReference type="ARBA" id="ARBA00006275"/>
    </source>
</evidence>
<dbReference type="RefSeq" id="WP_104714561.1">
    <property type="nucleotide sequence ID" value="NZ_PTRA01000002.1"/>
</dbReference>
<evidence type="ECO:0000256" key="4">
    <source>
        <dbReference type="ARBA" id="ARBA00023136"/>
    </source>
</evidence>
<dbReference type="InterPro" id="IPR033985">
    <property type="entry name" value="SusD-like_N"/>
</dbReference>
<comment type="caution">
    <text evidence="9">The sequence shown here is derived from an EMBL/GenBank/DDBJ whole genome shotgun (WGS) entry which is preliminary data.</text>
</comment>
<evidence type="ECO:0000313" key="10">
    <source>
        <dbReference type="Proteomes" id="UP000239590"/>
    </source>
</evidence>
<dbReference type="GO" id="GO:0009279">
    <property type="term" value="C:cell outer membrane"/>
    <property type="evidence" value="ECO:0007669"/>
    <property type="project" value="UniProtKB-SubCell"/>
</dbReference>
<dbReference type="Proteomes" id="UP000239590">
    <property type="component" value="Unassembled WGS sequence"/>
</dbReference>
<reference evidence="10" key="1">
    <citation type="submission" date="2018-02" db="EMBL/GenBank/DDBJ databases">
        <title>Genome sequencing of Solimonas sp. HR-BB.</title>
        <authorList>
            <person name="Lee Y."/>
            <person name="Jeon C.O."/>
        </authorList>
    </citation>
    <scope>NUCLEOTIDE SEQUENCE [LARGE SCALE GENOMIC DNA]</scope>
    <source>
        <strain evidence="10">HR-U</strain>
    </source>
</reference>
<feature type="domain" description="SusD-like N-terminal" evidence="8">
    <location>
        <begin position="55"/>
        <end position="222"/>
    </location>
</feature>
<dbReference type="EMBL" id="PTRA01000002">
    <property type="protein sequence ID" value="PQA56989.1"/>
    <property type="molecule type" value="Genomic_DNA"/>
</dbReference>
<evidence type="ECO:0000259" key="7">
    <source>
        <dbReference type="Pfam" id="PF07980"/>
    </source>
</evidence>
<dbReference type="Pfam" id="PF07980">
    <property type="entry name" value="SusD_RagB"/>
    <property type="match status" value="1"/>
</dbReference>
<comment type="subcellular location">
    <subcellularLocation>
        <location evidence="1">Cell outer membrane</location>
    </subcellularLocation>
</comment>
<name>A0A2S7IJW7_9BACT</name>
<organism evidence="9 10">
    <name type="scientific">Siphonobacter curvatus</name>
    <dbReference type="NCBI Taxonomy" id="2094562"/>
    <lineage>
        <taxon>Bacteria</taxon>
        <taxon>Pseudomonadati</taxon>
        <taxon>Bacteroidota</taxon>
        <taxon>Cytophagia</taxon>
        <taxon>Cytophagales</taxon>
        <taxon>Cytophagaceae</taxon>
        <taxon>Siphonobacter</taxon>
    </lineage>
</organism>
<proteinExistence type="inferred from homology"/>
<gene>
    <name evidence="9" type="ORF">C5O19_16810</name>
</gene>
<dbReference type="Pfam" id="PF14322">
    <property type="entry name" value="SusD-like_3"/>
    <property type="match status" value="1"/>
</dbReference>
<dbReference type="InterPro" id="IPR012944">
    <property type="entry name" value="SusD_RagB_dom"/>
</dbReference>
<comment type="similarity">
    <text evidence="2">Belongs to the SusD family.</text>
</comment>
<feature type="signal peptide" evidence="6">
    <location>
        <begin position="1"/>
        <end position="20"/>
    </location>
</feature>
<keyword evidence="4" id="KW-0472">Membrane</keyword>
<evidence type="ECO:0000259" key="8">
    <source>
        <dbReference type="Pfam" id="PF14322"/>
    </source>
</evidence>
<dbReference type="CDD" id="cd08977">
    <property type="entry name" value="SusD"/>
    <property type="match status" value="1"/>
</dbReference>
<sequence>MKTYLLFAALLLSLTACQQALDVNPHSFTSGDKYYSTEDQVLKAVNGAYGQLQGLYTGDLYAMAEMRSDNTTYQFNESDRGVQQREEIDEFLINSSNNYVQNVWAALYKGVMQSNVILSRIDAVPFKDESLKAQYVGEAKFLRAVHYFYLVRLFGSVPLITKEIAGPEQAFTAEKASVDNIYQQIISDVQDAANQLPQTYTGQNVGRATKGAAHTLLGHVYLTRKDYAKAIASFEQVKGYTLVSDYASVFATTNKNHSESVFEVQYNADMEGESSNFIYSFGPYNAGVPLTTFQGNLGGMNIPTRNIFQAYEKGDKRRDASIGYYIDAGNDKYSEAFGQDSLPYIKKFFHPPFKLQGRTDDNWPVYRYSHVMLMLAEALNETGQTAAAYQYLNPVRQRAGLAPLAGLSQTAFREAVYHEQRVEVAFENHRWFDLLRTGRAQTVMNAHGVEEKKRLPRLSAAAFNVQDYMLLYPIPQREIRLNGFEQNPGW</sequence>
<dbReference type="OrthoDB" id="636214at2"/>
<keyword evidence="10" id="KW-1185">Reference proteome</keyword>
<accession>A0A2S7IJW7</accession>
<dbReference type="AlphaFoldDB" id="A0A2S7IJW7"/>
<feature type="domain" description="RagB/SusD" evidence="7">
    <location>
        <begin position="323"/>
        <end position="490"/>
    </location>
</feature>
<dbReference type="Gene3D" id="1.25.40.390">
    <property type="match status" value="1"/>
</dbReference>
<keyword evidence="5" id="KW-0998">Cell outer membrane</keyword>
<keyword evidence="3 6" id="KW-0732">Signal</keyword>
<feature type="chain" id="PRO_5015493400" evidence="6">
    <location>
        <begin position="21"/>
        <end position="490"/>
    </location>
</feature>
<dbReference type="InterPro" id="IPR011990">
    <property type="entry name" value="TPR-like_helical_dom_sf"/>
</dbReference>
<evidence type="ECO:0000256" key="1">
    <source>
        <dbReference type="ARBA" id="ARBA00004442"/>
    </source>
</evidence>
<protein>
    <submittedName>
        <fullName evidence="9">RagB/SusD family nutrient uptake outer membrane protein</fullName>
    </submittedName>
</protein>